<dbReference type="EMBL" id="CP056030">
    <property type="protein sequence ID" value="QKZ05820.1"/>
    <property type="molecule type" value="Genomic_DNA"/>
</dbReference>
<accession>A0A7D5D8U6</accession>
<dbReference type="KEGG" id="pez:HWQ56_19270"/>
<reference evidence="1 2" key="1">
    <citation type="submission" date="2020-06" db="EMBL/GenBank/DDBJ databases">
        <title>Pseudomonas eucalypticola sp. nov., an endophyte of Eucalyptus dunnii leaves with biocontrol ability of eucalyptus leaf blight.</title>
        <authorList>
            <person name="Liu Y."/>
            <person name="Song Z."/>
            <person name="Zeng H."/>
            <person name="Lu M."/>
            <person name="Wang X."/>
            <person name="Lian X."/>
            <person name="Zhang Q."/>
        </authorList>
    </citation>
    <scope>NUCLEOTIDE SEQUENCE [LARGE SCALE GENOMIC DNA]</scope>
    <source>
        <strain evidence="1 2">NP-1</strain>
    </source>
</reference>
<organism evidence="1 2">
    <name type="scientific">Pseudomonas eucalypticola</name>
    <dbReference type="NCBI Taxonomy" id="2599595"/>
    <lineage>
        <taxon>Bacteria</taxon>
        <taxon>Pseudomonadati</taxon>
        <taxon>Pseudomonadota</taxon>
        <taxon>Gammaproteobacteria</taxon>
        <taxon>Pseudomonadales</taxon>
        <taxon>Pseudomonadaceae</taxon>
        <taxon>Pseudomonas</taxon>
    </lineage>
</organism>
<sequence>MKLEKELVREILLAVEAHDKPQGWMKLTLNGRSSEEISYHVMLLDEAGLVSGISLGGINHFEWQPRRLTYKGHEFLDTVRDGEVCSGQLIPDTALSFSSATAGAKPSLN</sequence>
<evidence type="ECO:0000313" key="2">
    <source>
        <dbReference type="Proteomes" id="UP000509568"/>
    </source>
</evidence>
<name>A0A7D5D8U6_9PSED</name>
<dbReference type="Pfam" id="PF10711">
    <property type="entry name" value="DUF2513"/>
    <property type="match status" value="1"/>
</dbReference>
<dbReference type="Proteomes" id="UP000509568">
    <property type="component" value="Chromosome"/>
</dbReference>
<dbReference type="InterPro" id="IPR019650">
    <property type="entry name" value="DUF2513"/>
</dbReference>
<evidence type="ECO:0000313" key="1">
    <source>
        <dbReference type="EMBL" id="QKZ05820.1"/>
    </source>
</evidence>
<keyword evidence="2" id="KW-1185">Reference proteome</keyword>
<protein>
    <submittedName>
        <fullName evidence="1">DUF2513 domain-containing protein</fullName>
    </submittedName>
</protein>
<dbReference type="AlphaFoldDB" id="A0A7D5D8U6"/>
<gene>
    <name evidence="1" type="ORF">HWQ56_19270</name>
</gene>
<proteinExistence type="predicted"/>
<dbReference type="RefSeq" id="WP_176571519.1">
    <property type="nucleotide sequence ID" value="NZ_CP056030.1"/>
</dbReference>